<dbReference type="Proteomes" id="UP000196052">
    <property type="component" value="Unassembled WGS sequence"/>
</dbReference>
<dbReference type="InterPro" id="IPR025962">
    <property type="entry name" value="SdpI/YhfL"/>
</dbReference>
<gene>
    <name evidence="2" type="ORF">BC05F1_03340</name>
</gene>
<feature type="transmembrane region" description="Helical" evidence="1">
    <location>
        <begin position="61"/>
        <end position="80"/>
    </location>
</feature>
<organism evidence="2 3">
    <name type="scientific">Bacillus wiedmannii</name>
    <dbReference type="NCBI Taxonomy" id="1890302"/>
    <lineage>
        <taxon>Bacteria</taxon>
        <taxon>Bacillati</taxon>
        <taxon>Bacillota</taxon>
        <taxon>Bacilli</taxon>
        <taxon>Bacillales</taxon>
        <taxon>Bacillaceae</taxon>
        <taxon>Bacillus</taxon>
        <taxon>Bacillus cereus group</taxon>
    </lineage>
</organism>
<accession>A0A1C4EAP5</accession>
<proteinExistence type="predicted"/>
<keyword evidence="1" id="KW-0812">Transmembrane</keyword>
<reference evidence="3" key="1">
    <citation type="submission" date="2016-08" db="EMBL/GenBank/DDBJ databases">
        <authorList>
            <person name="Loux V."/>
            <person name="Rue O."/>
        </authorList>
    </citation>
    <scope>NUCLEOTIDE SEQUENCE [LARGE SCALE GENOMIC DNA]</scope>
    <source>
        <strain evidence="3">INRA Bc05-F1</strain>
    </source>
</reference>
<evidence type="ECO:0008006" key="4">
    <source>
        <dbReference type="Google" id="ProtNLM"/>
    </source>
</evidence>
<sequence length="114" mass="12707">METILVNIGISVLTGVIFICAGLALLYKPPKEINGIYGYRTSRSMKNSFLWKKGNAYSGKLLIICGLLIGVLGSILSFIITRFEYALFTILGLMFVLIFLLILKVEKKLKSLDK</sequence>
<dbReference type="AlphaFoldDB" id="A0A1C4EAP5"/>
<keyword evidence="1" id="KW-1133">Transmembrane helix</keyword>
<evidence type="ECO:0000313" key="3">
    <source>
        <dbReference type="Proteomes" id="UP000196052"/>
    </source>
</evidence>
<evidence type="ECO:0000256" key="1">
    <source>
        <dbReference type="SAM" id="Phobius"/>
    </source>
</evidence>
<evidence type="ECO:0000313" key="2">
    <source>
        <dbReference type="EMBL" id="SCC40625.1"/>
    </source>
</evidence>
<name>A0A1C4EAP5_9BACI</name>
<dbReference type="Pfam" id="PF13630">
    <property type="entry name" value="SdpI"/>
    <property type="match status" value="1"/>
</dbReference>
<protein>
    <recommendedName>
        <fullName evidence="4">SdpI family protein</fullName>
    </recommendedName>
</protein>
<feature type="transmembrane region" description="Helical" evidence="1">
    <location>
        <begin position="86"/>
        <end position="105"/>
    </location>
</feature>
<dbReference type="EMBL" id="FMBE01000013">
    <property type="protein sequence ID" value="SCC40625.1"/>
    <property type="molecule type" value="Genomic_DNA"/>
</dbReference>
<keyword evidence="1" id="KW-0472">Membrane</keyword>
<feature type="transmembrane region" description="Helical" evidence="1">
    <location>
        <begin position="6"/>
        <end position="27"/>
    </location>
</feature>
<dbReference type="RefSeq" id="WP_064471157.1">
    <property type="nucleotide sequence ID" value="NZ_FMBE01000013.1"/>
</dbReference>